<protein>
    <recommendedName>
        <fullName evidence="3">Nephrocystin 3-like N-terminal domain-containing protein</fullName>
    </recommendedName>
</protein>
<dbReference type="OrthoDB" id="5419927at2759"/>
<feature type="region of interest" description="Disordered" evidence="2">
    <location>
        <begin position="949"/>
        <end position="977"/>
    </location>
</feature>
<comment type="caution">
    <text evidence="4">The sequence shown here is derived from an EMBL/GenBank/DDBJ whole genome shotgun (WGS) entry which is preliminary data.</text>
</comment>
<keyword evidence="5" id="KW-1185">Reference proteome</keyword>
<reference evidence="4 5" key="1">
    <citation type="submission" date="2014-02" db="EMBL/GenBank/DDBJ databases">
        <title>The genome sequence of Colletotrichum simmondsii CBS122122.</title>
        <authorList>
            <person name="Baroncelli R."/>
            <person name="Thon M.R."/>
        </authorList>
    </citation>
    <scope>NUCLEOTIDE SEQUENCE [LARGE SCALE GENOMIC DNA]</scope>
    <source>
        <strain evidence="4 5">CBS122122</strain>
    </source>
</reference>
<dbReference type="PANTHER" id="PTHR40619:SF3">
    <property type="entry name" value="FUNGAL STAND N-TERMINAL GOODBYE DOMAIN-CONTAINING PROTEIN"/>
    <property type="match status" value="1"/>
</dbReference>
<dbReference type="EMBL" id="JFBX01000111">
    <property type="protein sequence ID" value="KXH49525.1"/>
    <property type="molecule type" value="Genomic_DNA"/>
</dbReference>
<dbReference type="Pfam" id="PF24883">
    <property type="entry name" value="NPHP3_N"/>
    <property type="match status" value="1"/>
</dbReference>
<organism evidence="4 5">
    <name type="scientific">Colletotrichum simmondsii</name>
    <dbReference type="NCBI Taxonomy" id="703756"/>
    <lineage>
        <taxon>Eukaryota</taxon>
        <taxon>Fungi</taxon>
        <taxon>Dikarya</taxon>
        <taxon>Ascomycota</taxon>
        <taxon>Pezizomycotina</taxon>
        <taxon>Sordariomycetes</taxon>
        <taxon>Hypocreomycetidae</taxon>
        <taxon>Glomerellales</taxon>
        <taxon>Glomerellaceae</taxon>
        <taxon>Colletotrichum</taxon>
        <taxon>Colletotrichum acutatum species complex</taxon>
    </lineage>
</organism>
<evidence type="ECO:0000256" key="2">
    <source>
        <dbReference type="SAM" id="MobiDB-lite"/>
    </source>
</evidence>
<dbReference type="Proteomes" id="UP000070328">
    <property type="component" value="Unassembled WGS sequence"/>
</dbReference>
<evidence type="ECO:0000259" key="3">
    <source>
        <dbReference type="Pfam" id="PF24883"/>
    </source>
</evidence>
<dbReference type="InterPro" id="IPR056884">
    <property type="entry name" value="NPHP3-like_N"/>
</dbReference>
<gene>
    <name evidence="4" type="ORF">CSIM01_03813</name>
</gene>
<evidence type="ECO:0000256" key="1">
    <source>
        <dbReference type="ARBA" id="ARBA00022737"/>
    </source>
</evidence>
<evidence type="ECO:0000313" key="5">
    <source>
        <dbReference type="Proteomes" id="UP000070328"/>
    </source>
</evidence>
<sequence length="1346" mass="152791">MWEQANEEKERLFVLMTQVEQKLAKKKSAAHIPLDAASELRRSSWSQVLTEVERTAEHWKSSPNQDSKRMVFIDRIGRHSESLEAWLSLLPMGDYGASICGVFKLFIGAASTYSNTPEIIFEFLARIPDMMESSTQYMAMYRNMGGHRLDKRSFELFRAVLEALTHVMQFFLNSRLKNVTHAWLKQGAYQEDLQKSIENVRTKVRAFRDEAQQCHAQETHESMRLLSDMNEQSKTLAPFFQRFFKLLETNLGLEQSDQQSSSSQPRISAYDMVNATHILPGTSISINMRANADERQAGAKKAQERLLESLQYDPNLVPRDVATQIRLGYRLTNKQKAKAATLIRHESFKSFMMNTTSSSCLLVNGRDDTAAVDGISPLSLVAAQSTESFMAAGDPSTPFYVINWFCAEHKPGLVIGNNTTTDLCPSRMMTSLVGQLLGKMIDGGVEVDLSFMYESKWRHVEQLKPTTLCSVFVRLVEQLPQGSILLCIVDEIVLYETRALESDTKVVMGKLARLAEKLSTGPQIFKLLTTCQNRALVDDINDVILDFEGEMILACMEESGSVERLTQREMKSLCDLFTRLVSKLPREADLMYVLDEITQCETEAFGVELDHAMKWPSGLAKELSKGPQGFKLILRTEADEAEEAGAEVKEIITKAIPPDVSSLSTNTLLDSLPYCRARLKRHEEYYLQSGKSMDEGQAETVEFFLNSKPLYSLWQENGFSRRLILNGRQSGAIKESSTLSYVAANLTRDYRYRPAKMVEAHDEMAKQNGPGATLDERCAFAIAWFSAKVASEPKKTSGGIERYSLKKVIADLLGQLVDKMKMKGIICNLSFMNDSLWKKVKEYDIYILYSIFDSVLRQLPEGSEVLCVIDQIGFYETSDPAILDEMHIVMAGLARLSEELSKGPQFFTLLATCEGRSSVISRYFEEALDWEPPSRKEVMKEKALRKIQREARRKQRREEETNEFNNVTKESRKENKKEDLLKSRLEAMFSPMPKKAYMYGMADNANHHLETSPPPAYSELQPYVPPQFWTFDMKGINDALPPIPRLRSRVGTTDFIFEHLKYDRELVPRDIVDCICSSSRLAARSKANKSKADWKYKANSFLCHASLKEFCENLEPSCPVWSILFNGNGLEEAAETSCDGITTFSHIAATVARELTVESDAITITWFCTKLDRHSAERYRPQAMMASLVCQLLDKMMKEKIEVNLSAEPIVRECEWQQVEDRDMDTLCRLFARLMEKLPVGKKVFCILDGVITCENLDREGDLYKALDLLKHLSGAPAWEGGRVLKLMLTSQAEISQMVGLGIVEMLHYGSEGPQWAERLKNARCHQFKGPDWIDDPYDCGHRKCR</sequence>
<dbReference type="PANTHER" id="PTHR40619">
    <property type="entry name" value="FUNGAL STAND N-TERMINAL GOODBYE DOMAIN-CONTAINING PROTEIN"/>
    <property type="match status" value="1"/>
</dbReference>
<name>A0A135TN22_9PEZI</name>
<keyword evidence="1" id="KW-0677">Repeat</keyword>
<proteinExistence type="predicted"/>
<accession>A0A135TN22</accession>
<evidence type="ECO:0000313" key="4">
    <source>
        <dbReference type="EMBL" id="KXH49525.1"/>
    </source>
</evidence>
<feature type="domain" description="Nephrocystin 3-like N-terminal" evidence="3">
    <location>
        <begin position="1145"/>
        <end position="1291"/>
    </location>
</feature>